<evidence type="ECO:0000256" key="7">
    <source>
        <dbReference type="RuleBase" id="RU369079"/>
    </source>
</evidence>
<evidence type="ECO:0000313" key="10">
    <source>
        <dbReference type="Proteomes" id="UP000306236"/>
    </source>
</evidence>
<evidence type="ECO:0000256" key="4">
    <source>
        <dbReference type="ARBA" id="ARBA00022692"/>
    </source>
</evidence>
<dbReference type="RefSeq" id="WP_136407927.1">
    <property type="nucleotide sequence ID" value="NZ_SSWX01000036.1"/>
</dbReference>
<dbReference type="PANTHER" id="PTHR33362:SF5">
    <property type="entry name" value="C4-DICARBOXYLATE TRAP TRANSPORTER LARGE PERMEASE PROTEIN DCTM"/>
    <property type="match status" value="1"/>
</dbReference>
<dbReference type="GO" id="GO:0022857">
    <property type="term" value="F:transmembrane transporter activity"/>
    <property type="evidence" value="ECO:0007669"/>
    <property type="project" value="UniProtKB-UniRule"/>
</dbReference>
<dbReference type="PANTHER" id="PTHR33362">
    <property type="entry name" value="SIALIC ACID TRAP TRANSPORTER PERMEASE PROTEIN SIAT-RELATED"/>
    <property type="match status" value="1"/>
</dbReference>
<feature type="transmembrane region" description="Helical" evidence="7">
    <location>
        <begin position="277"/>
        <end position="296"/>
    </location>
</feature>
<dbReference type="GO" id="GO:0005886">
    <property type="term" value="C:plasma membrane"/>
    <property type="evidence" value="ECO:0007669"/>
    <property type="project" value="UniProtKB-SubCell"/>
</dbReference>
<evidence type="ECO:0000313" key="9">
    <source>
        <dbReference type="EMBL" id="THJ30729.1"/>
    </source>
</evidence>
<dbReference type="AlphaFoldDB" id="A0A4S5BFF7"/>
<feature type="transmembrane region" description="Helical" evidence="7">
    <location>
        <begin position="139"/>
        <end position="166"/>
    </location>
</feature>
<evidence type="ECO:0000256" key="5">
    <source>
        <dbReference type="ARBA" id="ARBA00022989"/>
    </source>
</evidence>
<feature type="transmembrane region" description="Helical" evidence="7">
    <location>
        <begin position="401"/>
        <end position="426"/>
    </location>
</feature>
<keyword evidence="10" id="KW-1185">Reference proteome</keyword>
<proteinExistence type="inferred from homology"/>
<comment type="caution">
    <text evidence="7">Lacks conserved residue(s) required for the propagation of feature annotation.</text>
</comment>
<feature type="transmembrane region" description="Helical" evidence="7">
    <location>
        <begin position="59"/>
        <end position="79"/>
    </location>
</feature>
<keyword evidence="7" id="KW-0813">Transport</keyword>
<comment type="subunit">
    <text evidence="7">The complex comprises the extracytoplasmic solute receptor protein and the two transmembrane proteins.</text>
</comment>
<dbReference type="PIRSF" id="PIRSF006066">
    <property type="entry name" value="HI0050"/>
    <property type="match status" value="1"/>
</dbReference>
<protein>
    <recommendedName>
        <fullName evidence="7">TRAP transporter large permease protein</fullName>
    </recommendedName>
</protein>
<keyword evidence="2" id="KW-1003">Cell membrane</keyword>
<dbReference type="Proteomes" id="UP000306236">
    <property type="component" value="Unassembled WGS sequence"/>
</dbReference>
<dbReference type="OrthoDB" id="9777699at2"/>
<evidence type="ECO:0000256" key="1">
    <source>
        <dbReference type="ARBA" id="ARBA00004429"/>
    </source>
</evidence>
<comment type="subcellular location">
    <subcellularLocation>
        <location evidence="1 7">Cell inner membrane</location>
        <topology evidence="1 7">Multi-pass membrane protein</topology>
    </subcellularLocation>
</comment>
<dbReference type="Pfam" id="PF06808">
    <property type="entry name" value="DctM"/>
    <property type="match status" value="1"/>
</dbReference>
<keyword evidence="5 7" id="KW-1133">Transmembrane helix</keyword>
<comment type="similarity">
    <text evidence="7">Belongs to the TRAP transporter large permease family.</text>
</comment>
<organism evidence="9 10">
    <name type="scientific">Lampropedia aestuarii</name>
    <dbReference type="NCBI Taxonomy" id="2562762"/>
    <lineage>
        <taxon>Bacteria</taxon>
        <taxon>Pseudomonadati</taxon>
        <taxon>Pseudomonadota</taxon>
        <taxon>Betaproteobacteria</taxon>
        <taxon>Burkholderiales</taxon>
        <taxon>Comamonadaceae</taxon>
        <taxon>Lampropedia</taxon>
    </lineage>
</organism>
<dbReference type="NCBIfam" id="TIGR00786">
    <property type="entry name" value="dctM"/>
    <property type="match status" value="1"/>
</dbReference>
<comment type="function">
    <text evidence="7">Part of the tripartite ATP-independent periplasmic (TRAP) transport system.</text>
</comment>
<feature type="transmembrane region" description="Helical" evidence="7">
    <location>
        <begin position="99"/>
        <end position="127"/>
    </location>
</feature>
<sequence length="433" mass="45750">MLSVLLFVSFLALIVLGIPVALGLAVSAIVVVVIAGVDMPWFGLFTVQQSFDAAIGKYPLLALPMFILVGSVFDRSGVAQRMVHFAVAIVGRKPGKLPIVVILVAMVLGGISGSGAALAAAIGGVMVASMSRAGYPRPFTATVIGSATAADILIPPSIGFVIYSILMPNTSLPALFAAGMFPGILAGIALMVPAYWLSRRHGLGANEGHEPKPALWPAFKEASWGLVTPVLILGGMRAGWFTPTEAAVVAAVYVLFIGMVVHRTIRLRDLVPIFADAMRISALIMAILGMAAIFSYCVNTMGLTDPVIQWVASLDIGSTMALIVVLLIIAAISVFLDGTSVLMIFVPMLVPIIHQFGWDPILFGVLAMMVMAIGQFTPPMAMNLLVACKVAKTSIEATLPWVPWFIVSFAAATVVVGIWPEIALWLPRVLGYL</sequence>
<dbReference type="EMBL" id="SSWX01000036">
    <property type="protein sequence ID" value="THJ30729.1"/>
    <property type="molecule type" value="Genomic_DNA"/>
</dbReference>
<name>A0A4S5BFF7_9BURK</name>
<feature type="transmembrane region" description="Helical" evidence="7">
    <location>
        <begin position="246"/>
        <end position="265"/>
    </location>
</feature>
<comment type="caution">
    <text evidence="9">The sequence shown here is derived from an EMBL/GenBank/DDBJ whole genome shotgun (WGS) entry which is preliminary data.</text>
</comment>
<keyword evidence="4 7" id="KW-0812">Transmembrane</keyword>
<feature type="transmembrane region" description="Helical" evidence="7">
    <location>
        <begin position="316"/>
        <end position="349"/>
    </location>
</feature>
<accession>A0A4S5BFF7</accession>
<dbReference type="InterPro" id="IPR004681">
    <property type="entry name" value="TRAP_DctM"/>
</dbReference>
<evidence type="ECO:0000256" key="6">
    <source>
        <dbReference type="ARBA" id="ARBA00023136"/>
    </source>
</evidence>
<gene>
    <name evidence="9" type="ORF">E8K88_17295</name>
</gene>
<feature type="domain" description="TRAP C4-dicarboxylate transport system permease DctM subunit" evidence="8">
    <location>
        <begin position="7"/>
        <end position="421"/>
    </location>
</feature>
<dbReference type="InterPro" id="IPR010656">
    <property type="entry name" value="DctM"/>
</dbReference>
<evidence type="ECO:0000256" key="3">
    <source>
        <dbReference type="ARBA" id="ARBA00022519"/>
    </source>
</evidence>
<evidence type="ECO:0000259" key="8">
    <source>
        <dbReference type="Pfam" id="PF06808"/>
    </source>
</evidence>
<keyword evidence="6 7" id="KW-0472">Membrane</keyword>
<feature type="transmembrane region" description="Helical" evidence="7">
    <location>
        <begin position="172"/>
        <end position="197"/>
    </location>
</feature>
<feature type="transmembrane region" description="Helical" evidence="7">
    <location>
        <begin position="361"/>
        <end position="381"/>
    </location>
</feature>
<evidence type="ECO:0000256" key="2">
    <source>
        <dbReference type="ARBA" id="ARBA00022475"/>
    </source>
</evidence>
<reference evidence="9 10" key="1">
    <citation type="submission" date="2019-04" db="EMBL/GenBank/DDBJ databases">
        <title>Lampropedia sp YIM MLB12 draf genome.</title>
        <authorList>
            <person name="Wang Y.-X."/>
        </authorList>
    </citation>
    <scope>NUCLEOTIDE SEQUENCE [LARGE SCALE GENOMIC DNA]</scope>
    <source>
        <strain evidence="9 10">YIM MLB12</strain>
    </source>
</reference>
<keyword evidence="3 7" id="KW-0997">Cell inner membrane</keyword>